<dbReference type="SUPFAM" id="SSF58104">
    <property type="entry name" value="Methyl-accepting chemotaxis protein (MCP) signaling domain"/>
    <property type="match status" value="1"/>
</dbReference>
<feature type="transmembrane region" description="Helical" evidence="3">
    <location>
        <begin position="189"/>
        <end position="213"/>
    </location>
</feature>
<keyword evidence="2" id="KW-0175">Coiled coil</keyword>
<keyword evidence="3" id="KW-1133">Transmembrane helix</keyword>
<keyword evidence="3" id="KW-0812">Transmembrane</keyword>
<reference evidence="5" key="1">
    <citation type="submission" date="2019-08" db="EMBL/GenBank/DDBJ databases">
        <authorList>
            <person name="Kucharzyk K."/>
            <person name="Murdoch R.W."/>
            <person name="Higgins S."/>
            <person name="Loffler F."/>
        </authorList>
    </citation>
    <scope>NUCLEOTIDE SEQUENCE</scope>
</reference>
<feature type="coiled-coil region" evidence="2">
    <location>
        <begin position="369"/>
        <end position="396"/>
    </location>
</feature>
<protein>
    <recommendedName>
        <fullName evidence="4">Methyl-accepting transducer domain-containing protein</fullName>
    </recommendedName>
</protein>
<dbReference type="PANTHER" id="PTHR32089">
    <property type="entry name" value="METHYL-ACCEPTING CHEMOTAXIS PROTEIN MCPB"/>
    <property type="match status" value="1"/>
</dbReference>
<gene>
    <name evidence="5" type="ORF">SDC9_63058</name>
</gene>
<comment type="caution">
    <text evidence="5">The sequence shown here is derived from an EMBL/GenBank/DDBJ whole genome shotgun (WGS) entry which is preliminary data.</text>
</comment>
<dbReference type="InterPro" id="IPR004089">
    <property type="entry name" value="MCPsignal_dom"/>
</dbReference>
<dbReference type="Gene3D" id="1.10.287.950">
    <property type="entry name" value="Methyl-accepting chemotaxis protein"/>
    <property type="match status" value="1"/>
</dbReference>
<sequence length="497" mass="55230">MEKYLNFRAKGRIVTSFLLIVATTITTLFLAYKSIQKIENANQKLSDLDSYIYTLGIFRADLNRGRALSLALILEENPVQREKTMILIKSEQSEMLENLTKIESQIVEFPELKNSFDNKKELLQKYIDAREVYNQILENTGKDDAISYINNTLSPMYDSMRLEIIETENILLDKKAELTNLSNSLRQKIMYQAFFMGLFLIILTISIFMYLMGMLRKISREIRGGIEIIANSSQDILSTITEMSTGASETAASVSETTATVEEVRQTAGVANKKAQSLLESTKRVKSSAEQGQVSLEQVIDGMEKIDIQMKKISNTVVKLSEQNRRIGEITASVADIADQSNLLAVNAAIEAAKAGENGKGFTVVAQEIRNLSNQSKRATQQVKEILNEIEKSVNDTVGVTEESKKTVESGKSLVSQSSEVIDILAGNIEETADAAMQISSSNHQQMAGMDQIVPAMENIKKASEQNAEGIRQAQNATRELHSLGQSLKNVLQKFNL</sequence>
<dbReference type="GO" id="GO:0007165">
    <property type="term" value="P:signal transduction"/>
    <property type="evidence" value="ECO:0007669"/>
    <property type="project" value="UniProtKB-KW"/>
</dbReference>
<accession>A0A644XL37</accession>
<evidence type="ECO:0000259" key="4">
    <source>
        <dbReference type="PROSITE" id="PS50111"/>
    </source>
</evidence>
<evidence type="ECO:0000256" key="3">
    <source>
        <dbReference type="SAM" id="Phobius"/>
    </source>
</evidence>
<feature type="domain" description="Methyl-accepting transducer" evidence="4">
    <location>
        <begin position="225"/>
        <end position="461"/>
    </location>
</feature>
<name>A0A644XL37_9ZZZZ</name>
<keyword evidence="1" id="KW-0807">Transducer</keyword>
<keyword evidence="3" id="KW-0472">Membrane</keyword>
<dbReference type="EMBL" id="VSSQ01002657">
    <property type="protein sequence ID" value="MPM16677.1"/>
    <property type="molecule type" value="Genomic_DNA"/>
</dbReference>
<dbReference type="AlphaFoldDB" id="A0A644XL37"/>
<feature type="transmembrane region" description="Helical" evidence="3">
    <location>
        <begin position="12"/>
        <end position="32"/>
    </location>
</feature>
<dbReference type="PROSITE" id="PS50111">
    <property type="entry name" value="CHEMOTAXIS_TRANSDUC_2"/>
    <property type="match status" value="1"/>
</dbReference>
<dbReference type="Pfam" id="PF00015">
    <property type="entry name" value="MCPsignal"/>
    <property type="match status" value="1"/>
</dbReference>
<organism evidence="5">
    <name type="scientific">bioreactor metagenome</name>
    <dbReference type="NCBI Taxonomy" id="1076179"/>
    <lineage>
        <taxon>unclassified sequences</taxon>
        <taxon>metagenomes</taxon>
        <taxon>ecological metagenomes</taxon>
    </lineage>
</organism>
<evidence type="ECO:0000256" key="1">
    <source>
        <dbReference type="ARBA" id="ARBA00023224"/>
    </source>
</evidence>
<dbReference type="GO" id="GO:0016020">
    <property type="term" value="C:membrane"/>
    <property type="evidence" value="ECO:0007669"/>
    <property type="project" value="InterPro"/>
</dbReference>
<dbReference type="PANTHER" id="PTHR32089:SF112">
    <property type="entry name" value="LYSOZYME-LIKE PROTEIN-RELATED"/>
    <property type="match status" value="1"/>
</dbReference>
<evidence type="ECO:0000256" key="2">
    <source>
        <dbReference type="SAM" id="Coils"/>
    </source>
</evidence>
<proteinExistence type="predicted"/>
<evidence type="ECO:0000313" key="5">
    <source>
        <dbReference type="EMBL" id="MPM16677.1"/>
    </source>
</evidence>
<dbReference type="SMART" id="SM00283">
    <property type="entry name" value="MA"/>
    <property type="match status" value="1"/>
</dbReference>
<feature type="coiled-coil region" evidence="2">
    <location>
        <begin position="460"/>
        <end position="494"/>
    </location>
</feature>